<proteinExistence type="predicted"/>
<feature type="domain" description="Ubiquitin-like" evidence="4">
    <location>
        <begin position="1"/>
        <end position="55"/>
    </location>
</feature>
<dbReference type="PaxDb" id="4097-A0A1S4B458"/>
<dbReference type="GO" id="GO:0016567">
    <property type="term" value="P:protein ubiquitination"/>
    <property type="evidence" value="ECO:0000318"/>
    <property type="project" value="GO_Central"/>
</dbReference>
<dbReference type="GO" id="GO:0031625">
    <property type="term" value="F:ubiquitin protein ligase binding"/>
    <property type="evidence" value="ECO:0000318"/>
    <property type="project" value="GO_Central"/>
</dbReference>
<dbReference type="Pfam" id="PF00240">
    <property type="entry name" value="ubiquitin"/>
    <property type="match status" value="2"/>
</dbReference>
<dbReference type="PROSITE" id="PS50053">
    <property type="entry name" value="UBIQUITIN_2"/>
    <property type="match status" value="2"/>
</dbReference>
<feature type="compositionally biased region" description="Low complexity" evidence="3">
    <location>
        <begin position="236"/>
        <end position="246"/>
    </location>
</feature>
<feature type="region of interest" description="Disordered" evidence="3">
    <location>
        <begin position="212"/>
        <end position="248"/>
    </location>
</feature>
<dbReference type="GO" id="GO:0019941">
    <property type="term" value="P:modification-dependent protein catabolic process"/>
    <property type="evidence" value="ECO:0000318"/>
    <property type="project" value="GO_Central"/>
</dbReference>
<dbReference type="GO" id="GO:0003729">
    <property type="term" value="F:mRNA binding"/>
    <property type="evidence" value="ECO:0007669"/>
    <property type="project" value="UniProtKB-ARBA"/>
</dbReference>
<dbReference type="InterPro" id="IPR029071">
    <property type="entry name" value="Ubiquitin-like_domsf"/>
</dbReference>
<name>A0A1S4B458_TOBAC</name>
<dbReference type="SMART" id="SM00213">
    <property type="entry name" value="UBQ"/>
    <property type="match status" value="1"/>
</dbReference>
<dbReference type="SUPFAM" id="SSF54236">
    <property type="entry name" value="Ubiquitin-like"/>
    <property type="match status" value="2"/>
</dbReference>
<feature type="domain" description="Ubiquitin-like" evidence="4">
    <location>
        <begin position="66"/>
        <end position="129"/>
    </location>
</feature>
<keyword evidence="2" id="KW-0832">Ubl conjugation</keyword>
<reference evidence="5" key="1">
    <citation type="submission" date="2025-08" db="UniProtKB">
        <authorList>
            <consortium name="RefSeq"/>
        </authorList>
    </citation>
    <scope>IDENTIFICATION</scope>
</reference>
<dbReference type="PRINTS" id="PR00348">
    <property type="entry name" value="UBIQUITIN"/>
</dbReference>
<evidence type="ECO:0000313" key="5">
    <source>
        <dbReference type="RefSeq" id="XP_016483629.1"/>
    </source>
</evidence>
<gene>
    <name evidence="5" type="primary">LOC107804278</name>
</gene>
<dbReference type="Gene3D" id="3.10.20.90">
    <property type="entry name" value="Phosphatidylinositol 3-kinase Catalytic Subunit, Chain A, domain 1"/>
    <property type="match status" value="2"/>
</dbReference>
<accession>A0A1S4B458</accession>
<evidence type="ECO:0000256" key="3">
    <source>
        <dbReference type="SAM" id="MobiDB-lite"/>
    </source>
</evidence>
<dbReference type="CDD" id="cd17039">
    <property type="entry name" value="Ubl_ubiquitin_like"/>
    <property type="match status" value="2"/>
</dbReference>
<dbReference type="OrthoDB" id="1885901at2759"/>
<dbReference type="GO" id="GO:0005737">
    <property type="term" value="C:cytoplasm"/>
    <property type="evidence" value="ECO:0000318"/>
    <property type="project" value="GO_Central"/>
</dbReference>
<evidence type="ECO:0000256" key="1">
    <source>
        <dbReference type="ARBA" id="ARBA00022499"/>
    </source>
</evidence>
<dbReference type="STRING" id="4097.A0A1S4B458"/>
<sequence>MVEPNESIAAVKAYIQEEKGIPFKKQKLLNEDGRVLRYSQTLLSAEIENGSTLILRYAPITQIFSLALFTRPKLKIMVKADDTIADVKAAIKEKEGLQFCKQKLIFHGRHLEDDKSLVHYEIQYGSVLHCASKMKVELKGCLNDESALENTEKEKPGKSQLDQALAWRGQLKSRPNQALRCYRCMPRNSSRIGELFEALSDPEKVFKALNRANKKGKPQQNSSEKIESDMEDDHLNNINNENDPNNQGVVPLGPEAALYDWAQPTVDNLATAIVVP</sequence>
<evidence type="ECO:0000256" key="2">
    <source>
        <dbReference type="ARBA" id="ARBA00022843"/>
    </source>
</evidence>
<dbReference type="InterPro" id="IPR000626">
    <property type="entry name" value="Ubiquitin-like_dom"/>
</dbReference>
<organism evidence="5">
    <name type="scientific">Nicotiana tabacum</name>
    <name type="common">Common tobacco</name>
    <dbReference type="NCBI Taxonomy" id="4097"/>
    <lineage>
        <taxon>Eukaryota</taxon>
        <taxon>Viridiplantae</taxon>
        <taxon>Streptophyta</taxon>
        <taxon>Embryophyta</taxon>
        <taxon>Tracheophyta</taxon>
        <taxon>Spermatophyta</taxon>
        <taxon>Magnoliopsida</taxon>
        <taxon>eudicotyledons</taxon>
        <taxon>Gunneridae</taxon>
        <taxon>Pentapetalae</taxon>
        <taxon>asterids</taxon>
        <taxon>lamiids</taxon>
        <taxon>Solanales</taxon>
        <taxon>Solanaceae</taxon>
        <taxon>Nicotianoideae</taxon>
        <taxon>Nicotianeae</taxon>
        <taxon>Nicotiana</taxon>
    </lineage>
</organism>
<dbReference type="PANTHER" id="PTHR10666">
    <property type="entry name" value="UBIQUITIN"/>
    <property type="match status" value="1"/>
</dbReference>
<dbReference type="GO" id="GO:0005634">
    <property type="term" value="C:nucleus"/>
    <property type="evidence" value="ECO:0000318"/>
    <property type="project" value="GO_Central"/>
</dbReference>
<keyword evidence="1" id="KW-1017">Isopeptide bond</keyword>
<protein>
    <recommendedName>
        <fullName evidence="4">Ubiquitin-like domain-containing protein</fullName>
    </recommendedName>
</protein>
<dbReference type="InterPro" id="IPR019956">
    <property type="entry name" value="Ubiquitin_dom"/>
</dbReference>
<dbReference type="AlphaFoldDB" id="A0A1S4B458"/>
<dbReference type="SMR" id="A0A1S4B458"/>
<evidence type="ECO:0000259" key="4">
    <source>
        <dbReference type="PROSITE" id="PS50053"/>
    </source>
</evidence>
<dbReference type="InterPro" id="IPR019954">
    <property type="entry name" value="Ubiquitin_CS"/>
</dbReference>
<dbReference type="KEGG" id="nta:107804278"/>
<dbReference type="InterPro" id="IPR050158">
    <property type="entry name" value="Ubiquitin_ubiquitin-like"/>
</dbReference>
<dbReference type="GO" id="GO:0031386">
    <property type="term" value="F:protein tag activity"/>
    <property type="evidence" value="ECO:0000318"/>
    <property type="project" value="GO_Central"/>
</dbReference>
<dbReference type="RefSeq" id="XP_016483629.1">
    <property type="nucleotide sequence ID" value="XM_016628143.1"/>
</dbReference>
<dbReference type="PROSITE" id="PS00299">
    <property type="entry name" value="UBIQUITIN_1"/>
    <property type="match status" value="1"/>
</dbReference>